<dbReference type="STRING" id="645274.SAMN04487901_10741"/>
<evidence type="ECO:0000313" key="4">
    <source>
        <dbReference type="Proteomes" id="UP000199134"/>
    </source>
</evidence>
<dbReference type="Proteomes" id="UP000198779">
    <property type="component" value="Unassembled WGS sequence"/>
</dbReference>
<accession>A0A1H0I2K2</accession>
<evidence type="ECO:0000313" key="2">
    <source>
        <dbReference type="EMBL" id="SDO25291.1"/>
    </source>
</evidence>
<dbReference type="EMBL" id="FNCQ01000007">
    <property type="protein sequence ID" value="SDG66405.1"/>
    <property type="molecule type" value="Genomic_DNA"/>
</dbReference>
<gene>
    <name evidence="2" type="ORF">SAMN04487900_112112</name>
    <name evidence="1" type="ORF">SAMN04487901_10741</name>
</gene>
<name>A0A1H0I2K2_9BACT</name>
<sequence>MTTEEIKKIVDDEQAEQLTTLICRHWEVATQRLSTLAQEITDGMDTCIEAEIYAALVRMQRATTALLELNATPSALLVSEYLERIEKTVSNASLRQSVITLEQQLSGAEPAKEQESPFFDVVTMMLTQPMTLPTEQQKAARQQFSPTQHIVSALAQHMKPDELLTMLQVVQTTDIDSEIQKMDETTNLVQDMRQVMETLDSRMSESLQMMLLELFILQILPSMTVSMIQQRRTDSKAMAHLFNKVLMRVRESNTWWNYWKEHRETLRVVSDSSSWCDIMTAQRTKERAALGQVPGGLFAKWTTDREAFDEAFLDTHLDDDTLRHFIFHLATLSEIARELDPTSKFGDEQLVMDDLQRVGDAVMEAARQLDNLVDKAWYPHYEAMWQELIQDENIFAHLKVTRKSPHNNLFTARFFCHLVGEMKKSAVFGTHSDGDLAEKLTEKPSVGTFRKNIQEGMGGEAQDIQNIFNAIYQKHNRLAHPMKQLHS</sequence>
<dbReference type="RefSeq" id="WP_091816963.1">
    <property type="nucleotide sequence ID" value="NZ_FNCQ01000007.1"/>
</dbReference>
<proteinExistence type="predicted"/>
<accession>A0A1G7W321</accession>
<evidence type="ECO:0000313" key="1">
    <source>
        <dbReference type="EMBL" id="SDG66405.1"/>
    </source>
</evidence>
<keyword evidence="3" id="KW-1185">Reference proteome</keyword>
<reference evidence="2 3" key="2">
    <citation type="submission" date="2016-10" db="EMBL/GenBank/DDBJ databases">
        <authorList>
            <person name="Varghese N."/>
            <person name="Submissions S."/>
        </authorList>
    </citation>
    <scope>NUCLEOTIDE SEQUENCE</scope>
    <source>
        <strain evidence="2">BP1-145</strain>
        <strain evidence="3">BP1-148</strain>
    </source>
</reference>
<protein>
    <submittedName>
        <fullName evidence="2">Uncharacterized protein</fullName>
    </submittedName>
</protein>
<dbReference type="AlphaFoldDB" id="A0A1H0I2K2"/>
<organism evidence="2 4">
    <name type="scientific">Prevotella communis</name>
    <dbReference type="NCBI Taxonomy" id="2913614"/>
    <lineage>
        <taxon>Bacteria</taxon>
        <taxon>Pseudomonadati</taxon>
        <taxon>Bacteroidota</taxon>
        <taxon>Bacteroidia</taxon>
        <taxon>Bacteroidales</taxon>
        <taxon>Prevotellaceae</taxon>
        <taxon>Prevotella</taxon>
    </lineage>
</organism>
<evidence type="ECO:0000313" key="3">
    <source>
        <dbReference type="Proteomes" id="UP000198779"/>
    </source>
</evidence>
<dbReference type="EMBL" id="FNIW01000012">
    <property type="protein sequence ID" value="SDO25291.1"/>
    <property type="molecule type" value="Genomic_DNA"/>
</dbReference>
<dbReference type="Proteomes" id="UP000199134">
    <property type="component" value="Unassembled WGS sequence"/>
</dbReference>
<reference evidence="1 4" key="1">
    <citation type="submission" date="2016-10" db="EMBL/GenBank/DDBJ databases">
        <authorList>
            <person name="de Groot N.N."/>
        </authorList>
    </citation>
    <scope>NUCLEOTIDE SEQUENCE [LARGE SCALE GENOMIC DNA]</scope>
    <source>
        <strain evidence="4">BP1-145</strain>
        <strain evidence="1">BP1-148</strain>
    </source>
</reference>
<dbReference type="OrthoDB" id="1063186at2"/>